<feature type="transmembrane region" description="Helical" evidence="6">
    <location>
        <begin position="77"/>
        <end position="95"/>
    </location>
</feature>
<dbReference type="PANTHER" id="PTHR30086">
    <property type="entry name" value="ARGININE EXPORTER PROTEIN ARGO"/>
    <property type="match status" value="1"/>
</dbReference>
<protein>
    <submittedName>
        <fullName evidence="7">Putative threonine efflux protein</fullName>
    </submittedName>
</protein>
<dbReference type="InterPro" id="IPR001123">
    <property type="entry name" value="LeuE-type"/>
</dbReference>
<dbReference type="GO" id="GO:0015171">
    <property type="term" value="F:amino acid transmembrane transporter activity"/>
    <property type="evidence" value="ECO:0007669"/>
    <property type="project" value="TreeGrafter"/>
</dbReference>
<evidence type="ECO:0000256" key="1">
    <source>
        <dbReference type="ARBA" id="ARBA00004651"/>
    </source>
</evidence>
<feature type="transmembrane region" description="Helical" evidence="6">
    <location>
        <begin position="140"/>
        <end position="165"/>
    </location>
</feature>
<dbReference type="EMBL" id="AEIU01000072">
    <property type="protein sequence ID" value="EFP96610.1"/>
    <property type="molecule type" value="Genomic_DNA"/>
</dbReference>
<keyword evidence="4 6" id="KW-1133">Transmembrane helix</keyword>
<dbReference type="STRING" id="796620.VIBC2010_09807"/>
<dbReference type="GO" id="GO:0005886">
    <property type="term" value="C:plasma membrane"/>
    <property type="evidence" value="ECO:0007669"/>
    <property type="project" value="UniProtKB-SubCell"/>
</dbReference>
<keyword evidence="2" id="KW-1003">Cell membrane</keyword>
<feature type="transmembrane region" description="Helical" evidence="6">
    <location>
        <begin position="42"/>
        <end position="65"/>
    </location>
</feature>
<accession>E3BJY2</accession>
<evidence type="ECO:0000256" key="6">
    <source>
        <dbReference type="SAM" id="Phobius"/>
    </source>
</evidence>
<dbReference type="RefSeq" id="WP_009601336.1">
    <property type="nucleotide sequence ID" value="NZ_AEIU01000072.1"/>
</dbReference>
<comment type="caution">
    <text evidence="7">The sequence shown here is derived from an EMBL/GenBank/DDBJ whole genome shotgun (WGS) entry which is preliminary data.</text>
</comment>
<organism evidence="7 8">
    <name type="scientific">Vibrio caribbeanicus ATCC BAA-2122</name>
    <dbReference type="NCBI Taxonomy" id="796620"/>
    <lineage>
        <taxon>Bacteria</taxon>
        <taxon>Pseudomonadati</taxon>
        <taxon>Pseudomonadota</taxon>
        <taxon>Gammaproteobacteria</taxon>
        <taxon>Vibrionales</taxon>
        <taxon>Vibrionaceae</taxon>
        <taxon>Vibrio</taxon>
    </lineage>
</organism>
<evidence type="ECO:0000313" key="7">
    <source>
        <dbReference type="EMBL" id="EFP96610.1"/>
    </source>
</evidence>
<keyword evidence="5 6" id="KW-0472">Membrane</keyword>
<dbReference type="OrthoDB" id="9812084at2"/>
<comment type="subcellular location">
    <subcellularLocation>
        <location evidence="1">Cell membrane</location>
        <topology evidence="1">Multi-pass membrane protein</topology>
    </subcellularLocation>
</comment>
<dbReference type="AlphaFoldDB" id="E3BJY2"/>
<evidence type="ECO:0000313" key="8">
    <source>
        <dbReference type="Proteomes" id="UP000002943"/>
    </source>
</evidence>
<dbReference type="eggNOG" id="COG1280">
    <property type="taxonomic scope" value="Bacteria"/>
</dbReference>
<dbReference type="GO" id="GO:0033228">
    <property type="term" value="P:cysteine export across plasma membrane"/>
    <property type="evidence" value="ECO:0007669"/>
    <property type="project" value="TreeGrafter"/>
</dbReference>
<sequence length="194" mass="21326">MTFDQLSALAIFAFVSTFTPGPNNLMLMTSGANVGYLRTLPHLLGITFGFAAMVFLVGLGLSGLFSYYPNLYTGLKYLSVGYLCYLAWLIATSGAQKEQHDYRPLSFLAAASFQWVNPKGWTMAITATTVYNQNGSVSQLVTIATTFLLFNLPSGTTWVIAGRAIKRWLKSSQRVKRFNILMAVLLVASIIPML</sequence>
<evidence type="ECO:0000256" key="4">
    <source>
        <dbReference type="ARBA" id="ARBA00022989"/>
    </source>
</evidence>
<dbReference type="Pfam" id="PF01810">
    <property type="entry name" value="LysE"/>
    <property type="match status" value="1"/>
</dbReference>
<evidence type="ECO:0000256" key="5">
    <source>
        <dbReference type="ARBA" id="ARBA00023136"/>
    </source>
</evidence>
<evidence type="ECO:0000256" key="3">
    <source>
        <dbReference type="ARBA" id="ARBA00022692"/>
    </source>
</evidence>
<keyword evidence="3 6" id="KW-0812">Transmembrane</keyword>
<reference evidence="7 8" key="1">
    <citation type="journal article" date="2012" name="Int. J. Syst. Evol. Microbiol.">
        <title>Vibrio caribbeanicus sp. nov., isolated from the marine sponge Scleritoderma cyanea.</title>
        <authorList>
            <person name="Hoffmann M."/>
            <person name="Monday S.R."/>
            <person name="Allard M.W."/>
            <person name="Strain E.A."/>
            <person name="Whittaker P."/>
            <person name="Naum M."/>
            <person name="McCarthy P.J."/>
            <person name="Lopez J.V."/>
            <person name="Fischer M."/>
            <person name="Brown E.W."/>
        </authorList>
    </citation>
    <scope>NUCLEOTIDE SEQUENCE [LARGE SCALE GENOMIC DNA]</scope>
    <source>
        <strain evidence="7 8">ATCC BAA-2122</strain>
    </source>
</reference>
<feature type="transmembrane region" description="Helical" evidence="6">
    <location>
        <begin position="177"/>
        <end position="193"/>
    </location>
</feature>
<keyword evidence="8" id="KW-1185">Reference proteome</keyword>
<dbReference type="PANTHER" id="PTHR30086:SF20">
    <property type="entry name" value="ARGININE EXPORTER PROTEIN ARGO-RELATED"/>
    <property type="match status" value="1"/>
</dbReference>
<name>E3BJY2_9VIBR</name>
<gene>
    <name evidence="7" type="ORF">VIBC2010_09807</name>
</gene>
<dbReference type="Proteomes" id="UP000002943">
    <property type="component" value="Unassembled WGS sequence"/>
</dbReference>
<evidence type="ECO:0000256" key="2">
    <source>
        <dbReference type="ARBA" id="ARBA00022475"/>
    </source>
</evidence>
<proteinExistence type="predicted"/>